<dbReference type="eggNOG" id="KOG1550">
    <property type="taxonomic scope" value="Eukaryota"/>
</dbReference>
<reference evidence="2" key="3">
    <citation type="submission" date="2025-09" db="UniProtKB">
        <authorList>
            <consortium name="Ensembl"/>
        </authorList>
    </citation>
    <scope>IDENTIFICATION</scope>
</reference>
<dbReference type="PANTHER" id="PTHR44444:SF6">
    <property type="entry name" value="LAMININ G DOMAIN-CONTAINING PROTEIN"/>
    <property type="match status" value="1"/>
</dbReference>
<reference evidence="3" key="1">
    <citation type="submission" date="2003-08" db="EMBL/GenBank/DDBJ databases">
        <authorList>
            <person name="Birren B."/>
            <person name="Nusbaum C."/>
            <person name="Abebe A."/>
            <person name="Abouelleil A."/>
            <person name="Adekoya E."/>
            <person name="Ait-zahra M."/>
            <person name="Allen N."/>
            <person name="Allen T."/>
            <person name="An P."/>
            <person name="Anderson M."/>
            <person name="Anderson S."/>
            <person name="Arachchi H."/>
            <person name="Armbruster J."/>
            <person name="Bachantsang P."/>
            <person name="Baldwin J."/>
            <person name="Barry A."/>
            <person name="Bayul T."/>
            <person name="Blitshsteyn B."/>
            <person name="Bloom T."/>
            <person name="Blye J."/>
            <person name="Boguslavskiy L."/>
            <person name="Borowsky M."/>
            <person name="Boukhgalter B."/>
            <person name="Brunache A."/>
            <person name="Butler J."/>
            <person name="Calixte N."/>
            <person name="Calvo S."/>
            <person name="Camarata J."/>
            <person name="Campo K."/>
            <person name="Chang J."/>
            <person name="Cheshatsang Y."/>
            <person name="Citroen M."/>
            <person name="Collymore A."/>
            <person name="Considine T."/>
            <person name="Cook A."/>
            <person name="Cooke P."/>
            <person name="Corum B."/>
            <person name="Cuomo C."/>
            <person name="David R."/>
            <person name="Dawoe T."/>
            <person name="Degray S."/>
            <person name="Dodge S."/>
            <person name="Dooley K."/>
            <person name="Dorje P."/>
            <person name="Dorjee K."/>
            <person name="Dorris L."/>
            <person name="Duffey N."/>
            <person name="Dupes A."/>
            <person name="Elkins T."/>
            <person name="Engels R."/>
            <person name="Erickson J."/>
            <person name="Farina A."/>
            <person name="Faro S."/>
            <person name="Ferreira P."/>
            <person name="Fischer H."/>
            <person name="Fitzgerald M."/>
            <person name="Foley K."/>
            <person name="Gage D."/>
            <person name="Galagan J."/>
            <person name="Gearin G."/>
            <person name="Gnerre S."/>
            <person name="Gnirke A."/>
            <person name="Goyette A."/>
            <person name="Graham J."/>
            <person name="Grandbois E."/>
            <person name="Gyaltsen K."/>
            <person name="Hafez N."/>
            <person name="Hagopian D."/>
            <person name="Hagos B."/>
            <person name="Hall J."/>
            <person name="Hatcher B."/>
            <person name="Heller A."/>
            <person name="Higgins H."/>
            <person name="Honan T."/>
            <person name="Horn A."/>
            <person name="Houde N."/>
            <person name="Hughes L."/>
            <person name="Hulme W."/>
            <person name="Husby E."/>
            <person name="Iliev I."/>
            <person name="Jaffe D."/>
            <person name="Jones C."/>
            <person name="Kamal M."/>
            <person name="Kamat A."/>
            <person name="Kamvysselis M."/>
            <person name="Karlsson E."/>
            <person name="Kells C."/>
            <person name="Kieu A."/>
            <person name="Kisner P."/>
            <person name="Kodira C."/>
            <person name="Kulbokas E."/>
            <person name="Labutti K."/>
            <person name="Lama D."/>
            <person name="Landers T."/>
            <person name="Leger J."/>
            <person name="Levine S."/>
            <person name="Lewis D."/>
            <person name="Lewis T."/>
            <person name="Lindblad-toh K."/>
            <person name="Liu X."/>
            <person name="Lokyitsang T."/>
            <person name="Lokyitsang Y."/>
            <person name="Lucien O."/>
            <person name="Lui A."/>
            <person name="Ma L.J."/>
            <person name="Mabbitt R."/>
            <person name="Macdonald J."/>
            <person name="Maclean C."/>
            <person name="Major J."/>
            <person name="Manning J."/>
            <person name="Marabella R."/>
            <person name="Maru K."/>
            <person name="Matthews C."/>
            <person name="Mauceli E."/>
            <person name="Mccarthy M."/>
            <person name="Mcdonough S."/>
            <person name="Mcghee T."/>
            <person name="Meldrim J."/>
            <person name="Meneus L."/>
            <person name="Mesirov J."/>
            <person name="Mihalev A."/>
            <person name="Mihova T."/>
            <person name="Mikkelsen T."/>
            <person name="Mlenga V."/>
            <person name="Moru K."/>
            <person name="Mozes J."/>
            <person name="Mulrain L."/>
            <person name="Munson G."/>
            <person name="Naylor J."/>
            <person name="Newes C."/>
            <person name="Nguyen C."/>
            <person name="Nguyen N."/>
            <person name="Nguyen T."/>
            <person name="Nicol R."/>
            <person name="Nielsen C."/>
            <person name="Nizzari M."/>
            <person name="Norbu C."/>
            <person name="Norbu N."/>
            <person name="O'donnell P."/>
            <person name="Okoawo O."/>
            <person name="O'leary S."/>
            <person name="Omotosho B."/>
            <person name="O'neill K."/>
            <person name="Osman S."/>
            <person name="Parker S."/>
            <person name="Perrin D."/>
            <person name="Phunkhang P."/>
            <person name="Piqani B."/>
            <person name="Purcell S."/>
            <person name="Rachupka T."/>
            <person name="Ramasamy U."/>
            <person name="Rameau R."/>
            <person name="Ray V."/>
            <person name="Raymond C."/>
            <person name="Retta R."/>
            <person name="Richardson S."/>
            <person name="Rise C."/>
            <person name="Rodriguez J."/>
            <person name="Rogers J."/>
            <person name="Rogov P."/>
            <person name="Rutman M."/>
            <person name="Schupbach R."/>
            <person name="Seaman C."/>
            <person name="Settipalli S."/>
            <person name="Sharpe T."/>
            <person name="Sheridan J."/>
            <person name="Sherpa N."/>
            <person name="Shi J."/>
            <person name="Smirnov S."/>
            <person name="Smith C."/>
            <person name="Sougnez C."/>
            <person name="Spencer B."/>
            <person name="Stalker J."/>
            <person name="Stange-thomann N."/>
            <person name="Stavropoulos S."/>
            <person name="Stetson K."/>
            <person name="Stone C."/>
            <person name="Stone S."/>
            <person name="Stubbs M."/>
            <person name="Talamas J."/>
            <person name="Tchuinga P."/>
            <person name="Tenzing P."/>
            <person name="Tesfaye S."/>
            <person name="Theodore J."/>
            <person name="Thoulutsang Y."/>
            <person name="Topham K."/>
            <person name="Towey S."/>
            <person name="Tsamla T."/>
            <person name="Tsomo N."/>
            <person name="Vallee D."/>
            <person name="Vassiliev H."/>
            <person name="Venkataraman V."/>
            <person name="Vinson J."/>
            <person name="Vo A."/>
            <person name="Wade C."/>
            <person name="Wang S."/>
            <person name="Wangchuk T."/>
            <person name="Wangdi T."/>
            <person name="Whittaker C."/>
            <person name="Wilkinson J."/>
            <person name="Wu Y."/>
            <person name="Wyman D."/>
            <person name="Yadav S."/>
            <person name="Yang S."/>
            <person name="Yang X."/>
            <person name="Yeager S."/>
            <person name="Yee E."/>
            <person name="Young G."/>
            <person name="Zainoun J."/>
            <person name="Zembeck L."/>
            <person name="Zimmer A."/>
            <person name="Zody M."/>
            <person name="Lander E."/>
        </authorList>
    </citation>
    <scope>NUCLEOTIDE SEQUENCE [LARGE SCALE GENOMIC DNA]</scope>
</reference>
<dbReference type="OMA" id="YMITHRN"/>
<dbReference type="GeneTree" id="ENSGT00660000097095"/>
<keyword evidence="3" id="KW-1185">Reference proteome</keyword>
<dbReference type="InParanoid" id="H2Z0N0"/>
<protein>
    <submittedName>
        <fullName evidence="2">Uncharacterized protein</fullName>
    </submittedName>
</protein>
<evidence type="ECO:0000313" key="3">
    <source>
        <dbReference type="Proteomes" id="UP000007875"/>
    </source>
</evidence>
<keyword evidence="1" id="KW-1133">Transmembrane helix</keyword>
<dbReference type="Proteomes" id="UP000007875">
    <property type="component" value="Unassembled WGS sequence"/>
</dbReference>
<evidence type="ECO:0000313" key="2">
    <source>
        <dbReference type="Ensembl" id="ENSCSAVP00000011142.1"/>
    </source>
</evidence>
<dbReference type="Ensembl" id="ENSCSAVT00000011273.1">
    <property type="protein sequence ID" value="ENSCSAVP00000011142.1"/>
    <property type="gene ID" value="ENSCSAVG00000006514.1"/>
</dbReference>
<dbReference type="PANTHER" id="PTHR44444">
    <property type="entry name" value="PROTEIN SEL-1 HOMOLOG 3"/>
    <property type="match status" value="1"/>
</dbReference>
<dbReference type="AlphaFoldDB" id="H2Z0N0"/>
<sequence>MKYYTRAASLGFAQAMFNVATVMDKHRDINVSTVEVYLPLACPVNHQDDAVICLYKMCTELPTRESLLPCHIALAKARLSKFWKITPAYIKTVGVLFTLIMLTILYMITHRNNSSDTEIPA</sequence>
<reference evidence="2" key="2">
    <citation type="submission" date="2025-08" db="UniProtKB">
        <authorList>
            <consortium name="Ensembl"/>
        </authorList>
    </citation>
    <scope>IDENTIFICATION</scope>
</reference>
<dbReference type="InterPro" id="IPR042756">
    <property type="entry name" value="Sel-1L3"/>
</dbReference>
<accession>H2Z0N0</accession>
<keyword evidence="1" id="KW-0472">Membrane</keyword>
<organism evidence="2 3">
    <name type="scientific">Ciona savignyi</name>
    <name type="common">Pacific transparent sea squirt</name>
    <dbReference type="NCBI Taxonomy" id="51511"/>
    <lineage>
        <taxon>Eukaryota</taxon>
        <taxon>Metazoa</taxon>
        <taxon>Chordata</taxon>
        <taxon>Tunicata</taxon>
        <taxon>Ascidiacea</taxon>
        <taxon>Phlebobranchia</taxon>
        <taxon>Cionidae</taxon>
        <taxon>Ciona</taxon>
    </lineage>
</organism>
<keyword evidence="1" id="KW-0812">Transmembrane</keyword>
<name>H2Z0N0_CIOSA</name>
<proteinExistence type="predicted"/>
<evidence type="ECO:0000256" key="1">
    <source>
        <dbReference type="SAM" id="Phobius"/>
    </source>
</evidence>
<dbReference type="HOGENOM" id="CLU_2037233_0_0_1"/>
<feature type="transmembrane region" description="Helical" evidence="1">
    <location>
        <begin position="88"/>
        <end position="108"/>
    </location>
</feature>